<dbReference type="STRING" id="926562.Oweho_1881"/>
<dbReference type="HOGENOM" id="CLU_031275_0_0_10"/>
<evidence type="ECO:0000256" key="8">
    <source>
        <dbReference type="SAM" id="Phobius"/>
    </source>
</evidence>
<dbReference type="EMBL" id="CP003156">
    <property type="protein sequence ID" value="AEV32860.1"/>
    <property type="molecule type" value="Genomic_DNA"/>
</dbReference>
<evidence type="ECO:0000313" key="10">
    <source>
        <dbReference type="Proteomes" id="UP000005631"/>
    </source>
</evidence>
<evidence type="ECO:0000256" key="3">
    <source>
        <dbReference type="ARBA" id="ARBA00022448"/>
    </source>
</evidence>
<evidence type="ECO:0000313" key="9">
    <source>
        <dbReference type="EMBL" id="AEV32860.1"/>
    </source>
</evidence>
<name>G8R1T4_OWEHD</name>
<dbReference type="AlphaFoldDB" id="G8R1T4"/>
<dbReference type="OrthoDB" id="9793390at2"/>
<evidence type="ECO:0000256" key="7">
    <source>
        <dbReference type="ARBA" id="ARBA00023136"/>
    </source>
</evidence>
<keyword evidence="3" id="KW-0813">Transport</keyword>
<feature type="transmembrane region" description="Helical" evidence="8">
    <location>
        <begin position="267"/>
        <end position="286"/>
    </location>
</feature>
<feature type="transmembrane region" description="Helical" evidence="8">
    <location>
        <begin position="306"/>
        <end position="328"/>
    </location>
</feature>
<comment type="similarity">
    <text evidence="2">Belongs to the autoinducer-2 exporter (AI-2E) (TC 2.A.86) family.</text>
</comment>
<keyword evidence="10" id="KW-1185">Reference proteome</keyword>
<keyword evidence="7 8" id="KW-0472">Membrane</keyword>
<protein>
    <submittedName>
        <fullName evidence="9">Putative permease</fullName>
    </submittedName>
</protein>
<feature type="transmembrane region" description="Helical" evidence="8">
    <location>
        <begin position="29"/>
        <end position="46"/>
    </location>
</feature>
<accession>G8R1T4</accession>
<feature type="transmembrane region" description="Helical" evidence="8">
    <location>
        <begin position="241"/>
        <end position="260"/>
    </location>
</feature>
<dbReference type="KEGG" id="oho:Oweho_1881"/>
<dbReference type="GO" id="GO:0005886">
    <property type="term" value="C:plasma membrane"/>
    <property type="evidence" value="ECO:0007669"/>
    <property type="project" value="UniProtKB-SubCell"/>
</dbReference>
<proteinExistence type="inferred from homology"/>
<dbReference type="PANTHER" id="PTHR21716:SF53">
    <property type="entry name" value="PERMEASE PERM-RELATED"/>
    <property type="match status" value="1"/>
</dbReference>
<evidence type="ECO:0000256" key="2">
    <source>
        <dbReference type="ARBA" id="ARBA00009773"/>
    </source>
</evidence>
<dbReference type="Proteomes" id="UP000005631">
    <property type="component" value="Chromosome"/>
</dbReference>
<keyword evidence="4" id="KW-1003">Cell membrane</keyword>
<feature type="transmembrane region" description="Helical" evidence="8">
    <location>
        <begin position="58"/>
        <end position="79"/>
    </location>
</feature>
<dbReference type="PANTHER" id="PTHR21716">
    <property type="entry name" value="TRANSMEMBRANE PROTEIN"/>
    <property type="match status" value="1"/>
</dbReference>
<feature type="transmembrane region" description="Helical" evidence="8">
    <location>
        <begin position="148"/>
        <end position="167"/>
    </location>
</feature>
<dbReference type="Pfam" id="PF01594">
    <property type="entry name" value="AI-2E_transport"/>
    <property type="match status" value="1"/>
</dbReference>
<dbReference type="InterPro" id="IPR002549">
    <property type="entry name" value="AI-2E-like"/>
</dbReference>
<keyword evidence="5 8" id="KW-0812">Transmembrane</keyword>
<keyword evidence="6 8" id="KW-1133">Transmembrane helix</keyword>
<evidence type="ECO:0000256" key="4">
    <source>
        <dbReference type="ARBA" id="ARBA00022475"/>
    </source>
</evidence>
<dbReference type="RefSeq" id="WP_014202216.1">
    <property type="nucleotide sequence ID" value="NC_016599.1"/>
</dbReference>
<reference evidence="9 10" key="1">
    <citation type="journal article" date="2012" name="Stand. Genomic Sci.">
        <title>Genome sequence of the orange-pigmented seawater bacterium Owenweeksia hongkongensis type strain (UST20020801(T)).</title>
        <authorList>
            <person name="Riedel T."/>
            <person name="Held B."/>
            <person name="Nolan M."/>
            <person name="Lucas S."/>
            <person name="Lapidus A."/>
            <person name="Tice H."/>
            <person name="Del Rio T.G."/>
            <person name="Cheng J.F."/>
            <person name="Han C."/>
            <person name="Tapia R."/>
            <person name="Goodwin L.A."/>
            <person name="Pitluck S."/>
            <person name="Liolios K."/>
            <person name="Mavromatis K."/>
            <person name="Pagani I."/>
            <person name="Ivanova N."/>
            <person name="Mikhailova N."/>
            <person name="Pati A."/>
            <person name="Chen A."/>
            <person name="Palaniappan K."/>
            <person name="Rohde M."/>
            <person name="Tindall B.J."/>
            <person name="Detter J.C."/>
            <person name="Goker M."/>
            <person name="Woyke T."/>
            <person name="Bristow J."/>
            <person name="Eisen J.A."/>
            <person name="Markowitz V."/>
            <person name="Hugenholtz P."/>
            <person name="Klenk H.P."/>
            <person name="Kyrpides N.C."/>
        </authorList>
    </citation>
    <scope>NUCLEOTIDE SEQUENCE</scope>
    <source>
        <strain evidence="10">DSM 17368 / JCM 12287 / NRRL B-23963</strain>
    </source>
</reference>
<gene>
    <name evidence="9" type="ordered locus">Oweho_1881</name>
</gene>
<dbReference type="eggNOG" id="COG0628">
    <property type="taxonomic scope" value="Bacteria"/>
</dbReference>
<evidence type="ECO:0000256" key="6">
    <source>
        <dbReference type="ARBA" id="ARBA00022989"/>
    </source>
</evidence>
<organism evidence="9 10">
    <name type="scientific">Owenweeksia hongkongensis (strain DSM 17368 / CIP 108786 / JCM 12287 / NRRL B-23963 / UST20020801)</name>
    <dbReference type="NCBI Taxonomy" id="926562"/>
    <lineage>
        <taxon>Bacteria</taxon>
        <taxon>Pseudomonadati</taxon>
        <taxon>Bacteroidota</taxon>
        <taxon>Flavobacteriia</taxon>
        <taxon>Flavobacteriales</taxon>
        <taxon>Owenweeksiaceae</taxon>
        <taxon>Owenweeksia</taxon>
    </lineage>
</organism>
<evidence type="ECO:0000256" key="5">
    <source>
        <dbReference type="ARBA" id="ARBA00022692"/>
    </source>
</evidence>
<sequence length="346" mass="38723">MDNTNTIKGVLIFMAVVLSFYLLKILSFIFIPFISAIFLALLFTPLMRWLRRKKVPKWASVTISAFIMLVVLFGTYQLIGLSVRQITQGQTEFWEKADESLTTTWAPVTDMLDIEVSSNNDESIAKELMDNDKVSEWVYSHFGSTIAVVQRMVVTILMMLFFLILLLSGSLNVQQIFGTLVFNRKNSSVKAFSKIESSIVTFIKVKTLTSLMTGIGFGLTCYFFGVSFALFWGLIAFATNYVQMIGSVVVTIFLALFALIDLTAPGSFLAFVLILVGIQVLVGGVLEPIFMGQSFRINTITVLVMLMLWGYIWGVAGLILSVPITVMLKIIFEQFKSTEVIVKVME</sequence>
<evidence type="ECO:0000256" key="1">
    <source>
        <dbReference type="ARBA" id="ARBA00004651"/>
    </source>
</evidence>
<feature type="transmembrane region" description="Helical" evidence="8">
    <location>
        <begin position="211"/>
        <end position="235"/>
    </location>
</feature>
<comment type="subcellular location">
    <subcellularLocation>
        <location evidence="1">Cell membrane</location>
        <topology evidence="1">Multi-pass membrane protein</topology>
    </subcellularLocation>
</comment>